<evidence type="ECO:0000256" key="2">
    <source>
        <dbReference type="ARBA" id="ARBA00022490"/>
    </source>
</evidence>
<protein>
    <recommendedName>
        <fullName evidence="11">Acireductone dioxygenase</fullName>
    </recommendedName>
    <alternativeName>
        <fullName evidence="11">Acireductone dioxygenase (Fe(2+)-requiring)</fullName>
        <shortName evidence="11">ARD'</shortName>
        <shortName evidence="11">Fe-ARD</shortName>
        <ecNumber evidence="11">1.13.11.54</ecNumber>
    </alternativeName>
    <alternativeName>
        <fullName evidence="11">Acireductone dioxygenase (Ni(2+)-requiring)</fullName>
        <shortName evidence="11">ARD</shortName>
        <shortName evidence="11">Ni-ARD</shortName>
        <ecNumber evidence="11">1.13.11.53</ecNumber>
    </alternativeName>
</protein>
<dbReference type="GO" id="GO:0016151">
    <property type="term" value="F:nickel cation binding"/>
    <property type="evidence" value="ECO:0007669"/>
    <property type="project" value="UniProtKB-UniRule"/>
</dbReference>
<evidence type="ECO:0000313" key="12">
    <source>
        <dbReference type="EMBL" id="KYQ92587.1"/>
    </source>
</evidence>
<evidence type="ECO:0000313" key="13">
    <source>
        <dbReference type="Proteomes" id="UP000076078"/>
    </source>
</evidence>
<keyword evidence="6 11" id="KW-0223">Dioxygenase</keyword>
<evidence type="ECO:0000256" key="1">
    <source>
        <dbReference type="ARBA" id="ARBA00000428"/>
    </source>
</evidence>
<dbReference type="UniPathway" id="UPA00904">
    <property type="reaction ID" value="UER00878"/>
</dbReference>
<comment type="cofactor">
    <cofactor evidence="11">
        <name>Fe(2+)</name>
        <dbReference type="ChEBI" id="CHEBI:29033"/>
    </cofactor>
    <cofactor evidence="11">
        <name>Ni(2+)</name>
        <dbReference type="ChEBI" id="CHEBI:49786"/>
    </cofactor>
    <text evidence="11">Binds either 1 Fe or Ni cation per monomer. Iron-binding promotes an acireductone dioxygenase reaction producing 2-keto-4-methylthiobutyrate, while nickel-binding promotes an acireductone dioxygenase reaction producing 3-(methylsulfanyl)propanoate.</text>
</comment>
<dbReference type="Pfam" id="PF03079">
    <property type="entry name" value="ARD"/>
    <property type="match status" value="1"/>
</dbReference>
<dbReference type="InterPro" id="IPR004313">
    <property type="entry name" value="ARD"/>
</dbReference>
<feature type="binding site" evidence="11">
    <location>
        <position position="79"/>
    </location>
    <ligand>
        <name>Fe(2+)</name>
        <dbReference type="ChEBI" id="CHEBI:29033"/>
        <note>for iron-dependent acireductone dioxygenase activity</note>
    </ligand>
</feature>
<organism evidence="12 13">
    <name type="scientific">Tieghemostelium lacteum</name>
    <name type="common">Slime mold</name>
    <name type="synonym">Dictyostelium lacteum</name>
    <dbReference type="NCBI Taxonomy" id="361077"/>
    <lineage>
        <taxon>Eukaryota</taxon>
        <taxon>Amoebozoa</taxon>
        <taxon>Evosea</taxon>
        <taxon>Eumycetozoa</taxon>
        <taxon>Dictyostelia</taxon>
        <taxon>Dictyosteliales</taxon>
        <taxon>Raperosteliaceae</taxon>
        <taxon>Tieghemostelium</taxon>
    </lineage>
</organism>
<dbReference type="InterPro" id="IPR011051">
    <property type="entry name" value="RmlC_Cupin_sf"/>
</dbReference>
<feature type="binding site" evidence="11">
    <location>
        <position position="73"/>
    </location>
    <ligand>
        <name>Ni(2+)</name>
        <dbReference type="ChEBI" id="CHEBI:49786"/>
        <note>for nickel-dependent acireductone dioxygenase activity</note>
    </ligand>
</feature>
<feature type="binding site" evidence="11">
    <location>
        <position position="75"/>
    </location>
    <ligand>
        <name>Ni(2+)</name>
        <dbReference type="ChEBI" id="CHEBI:49786"/>
        <note>for nickel-dependent acireductone dioxygenase activity</note>
    </ligand>
</feature>
<evidence type="ECO:0000256" key="10">
    <source>
        <dbReference type="ARBA" id="ARBA00023242"/>
    </source>
</evidence>
<keyword evidence="13" id="KW-1185">Reference proteome</keyword>
<gene>
    <name evidence="11" type="primary">ADI1</name>
    <name evidence="12" type="ORF">DLAC_06579</name>
</gene>
<keyword evidence="2 11" id="KW-0963">Cytoplasm</keyword>
<dbReference type="GO" id="GO:0010309">
    <property type="term" value="F:acireductone dioxygenase [iron(II)-requiring] activity"/>
    <property type="evidence" value="ECO:0007669"/>
    <property type="project" value="UniProtKB-UniRule"/>
</dbReference>
<dbReference type="EMBL" id="LODT01000029">
    <property type="protein sequence ID" value="KYQ92587.1"/>
    <property type="molecule type" value="Genomic_DNA"/>
</dbReference>
<evidence type="ECO:0000256" key="7">
    <source>
        <dbReference type="ARBA" id="ARBA00023002"/>
    </source>
</evidence>
<dbReference type="EC" id="1.13.11.53" evidence="11"/>
<proteinExistence type="inferred from homology"/>
<dbReference type="OrthoDB" id="1867259at2759"/>
<feature type="binding site" evidence="11">
    <location>
        <position position="118"/>
    </location>
    <ligand>
        <name>Fe(2+)</name>
        <dbReference type="ChEBI" id="CHEBI:29033"/>
        <note>for iron-dependent acireductone dioxygenase activity</note>
    </ligand>
</feature>
<sequence>MVKAYDFDNSENVLSLEDLKSLGVLYFPMDMTSYTDRLNQICTERGYKNRDEVKLSKDTPGLEDKLKIFFEEHLHDDEEIRFILDGCGFFDVRDKQDKWVRIRVEKGDLIIVPANMYHRFALDENRFVHAMRLFTDAPKKFSVVSGYLSLQLTICIHFGSLGLACSYNFSHDLFLKKLRILQKLTTH</sequence>
<dbReference type="FunCoup" id="A0A151ZF81">
    <property type="interactions" value="316"/>
</dbReference>
<dbReference type="HAMAP" id="MF_03154">
    <property type="entry name" value="Salvage_MtnD_euk"/>
    <property type="match status" value="1"/>
</dbReference>
<keyword evidence="9 11" id="KW-0486">Methionine biosynthesis</keyword>
<dbReference type="GO" id="GO:0005737">
    <property type="term" value="C:cytoplasm"/>
    <property type="evidence" value="ECO:0007669"/>
    <property type="project" value="UniProtKB-SubCell"/>
</dbReference>
<evidence type="ECO:0000256" key="11">
    <source>
        <dbReference type="HAMAP-Rule" id="MF_03154"/>
    </source>
</evidence>
<keyword evidence="8 11" id="KW-0408">Iron</keyword>
<accession>A0A151ZF81</accession>
<dbReference type="EC" id="1.13.11.54" evidence="11"/>
<comment type="function">
    <text evidence="11">Catalyzes 2 different reactions between oxygen and the acireductone 1,2-dihydroxy-3-keto-5-methylthiopentene (DHK-MTPene) depending upon the metal bound in the active site. Fe-containing acireductone dioxygenase (Fe-ARD) produces formate and 2-keto-4-methylthiobutyrate (KMTB), the alpha-ketoacid precursor of methionine in the methionine recycle pathway. Ni-containing acireductone dioxygenase (Ni-ARD) produces methylthiopropionate, carbon monoxide and formate, and does not lie on the methionine recycle pathway.</text>
</comment>
<feature type="binding site" evidence="11">
    <location>
        <position position="79"/>
    </location>
    <ligand>
        <name>Ni(2+)</name>
        <dbReference type="ChEBI" id="CHEBI:49786"/>
        <note>for nickel-dependent acireductone dioxygenase activity</note>
    </ligand>
</feature>
<evidence type="ECO:0000256" key="6">
    <source>
        <dbReference type="ARBA" id="ARBA00022964"/>
    </source>
</evidence>
<dbReference type="InterPro" id="IPR014710">
    <property type="entry name" value="RmlC-like_jellyroll"/>
</dbReference>
<evidence type="ECO:0000256" key="5">
    <source>
        <dbReference type="ARBA" id="ARBA00022723"/>
    </source>
</evidence>
<evidence type="ECO:0000256" key="4">
    <source>
        <dbReference type="ARBA" id="ARBA00022605"/>
    </source>
</evidence>
<dbReference type="GO" id="GO:0005506">
    <property type="term" value="F:iron ion binding"/>
    <property type="evidence" value="ECO:0007669"/>
    <property type="project" value="UniProtKB-UniRule"/>
</dbReference>
<dbReference type="SUPFAM" id="SSF51182">
    <property type="entry name" value="RmlC-like cupins"/>
    <property type="match status" value="1"/>
</dbReference>
<dbReference type="Proteomes" id="UP000076078">
    <property type="component" value="Unassembled WGS sequence"/>
</dbReference>
<evidence type="ECO:0000256" key="8">
    <source>
        <dbReference type="ARBA" id="ARBA00023004"/>
    </source>
</evidence>
<comment type="catalytic activity">
    <reaction evidence="1 11">
        <text>1,2-dihydroxy-5-(methylsulfanyl)pent-1-en-3-one + O2 = 4-methylsulfanyl-2-oxobutanoate + formate + 2 H(+)</text>
        <dbReference type="Rhea" id="RHEA:24504"/>
        <dbReference type="ChEBI" id="CHEBI:15378"/>
        <dbReference type="ChEBI" id="CHEBI:15379"/>
        <dbReference type="ChEBI" id="CHEBI:15740"/>
        <dbReference type="ChEBI" id="CHEBI:16723"/>
        <dbReference type="ChEBI" id="CHEBI:49252"/>
        <dbReference type="EC" id="1.13.11.54"/>
    </reaction>
</comment>
<name>A0A151ZF81_TIELA</name>
<dbReference type="CDD" id="cd02232">
    <property type="entry name" value="cupin_ARD"/>
    <property type="match status" value="1"/>
</dbReference>
<dbReference type="PANTHER" id="PTHR23418">
    <property type="entry name" value="ACIREDUCTONE DIOXYGENASE"/>
    <property type="match status" value="1"/>
</dbReference>
<comment type="caution">
    <text evidence="12">The sequence shown here is derived from an EMBL/GenBank/DDBJ whole genome shotgun (WGS) entry which is preliminary data.</text>
</comment>
<comment type="subcellular location">
    <subcellularLocation>
        <location evidence="11">Cytoplasm</location>
    </subcellularLocation>
    <subcellularLocation>
        <location evidence="11">Nucleus</location>
    </subcellularLocation>
</comment>
<reference evidence="12 13" key="1">
    <citation type="submission" date="2015-12" db="EMBL/GenBank/DDBJ databases">
        <title>Dictyostelia acquired genes for synthesis and detection of signals that induce cell-type specialization by lateral gene transfer from prokaryotes.</title>
        <authorList>
            <person name="Gloeckner G."/>
            <person name="Schaap P."/>
        </authorList>
    </citation>
    <scope>NUCLEOTIDE SEQUENCE [LARGE SCALE GENOMIC DNA]</scope>
    <source>
        <strain evidence="12 13">TK</strain>
    </source>
</reference>
<dbReference type="PANTHER" id="PTHR23418:SF0">
    <property type="entry name" value="ACIREDUCTONE DIOXYGENASE"/>
    <property type="match status" value="1"/>
</dbReference>
<comment type="similarity">
    <text evidence="11">Belongs to the acireductone dioxygenase (ARD) family.</text>
</comment>
<feature type="binding site" evidence="11">
    <location>
        <position position="73"/>
    </location>
    <ligand>
        <name>Fe(2+)</name>
        <dbReference type="ChEBI" id="CHEBI:29033"/>
        <note>for iron-dependent acireductone dioxygenase activity</note>
    </ligand>
</feature>
<dbReference type="InParanoid" id="A0A151ZF81"/>
<keyword evidence="10 11" id="KW-0539">Nucleus</keyword>
<keyword evidence="4 11" id="KW-0028">Amino-acid biosynthesis</keyword>
<dbReference type="InterPro" id="IPR027496">
    <property type="entry name" value="ARD_euk"/>
</dbReference>
<feature type="binding site" evidence="11">
    <location>
        <position position="118"/>
    </location>
    <ligand>
        <name>Ni(2+)</name>
        <dbReference type="ChEBI" id="CHEBI:49786"/>
        <note>for nickel-dependent acireductone dioxygenase activity</note>
    </ligand>
</feature>
<dbReference type="GO" id="GO:0010308">
    <property type="term" value="F:acireductone dioxygenase (Ni2+-requiring) activity"/>
    <property type="evidence" value="ECO:0007669"/>
    <property type="project" value="UniProtKB-UniRule"/>
</dbReference>
<dbReference type="FunFam" id="2.60.120.10:FF:000099">
    <property type="entry name" value="1,2-dihydroxy-3-keto-5-methylthiopentene dioxygenase"/>
    <property type="match status" value="1"/>
</dbReference>
<comment type="catalytic activity">
    <reaction evidence="11">
        <text>1,2-dihydroxy-5-(methylsulfanyl)pent-1-en-3-one + O2 = 3-(methylsulfanyl)propanoate + CO + formate + 2 H(+)</text>
        <dbReference type="Rhea" id="RHEA:14161"/>
        <dbReference type="ChEBI" id="CHEBI:15378"/>
        <dbReference type="ChEBI" id="CHEBI:15379"/>
        <dbReference type="ChEBI" id="CHEBI:15740"/>
        <dbReference type="ChEBI" id="CHEBI:17245"/>
        <dbReference type="ChEBI" id="CHEBI:49016"/>
        <dbReference type="ChEBI" id="CHEBI:49252"/>
        <dbReference type="EC" id="1.13.11.53"/>
    </reaction>
</comment>
<dbReference type="STRING" id="361077.A0A151ZF81"/>
<dbReference type="Gene3D" id="2.60.120.10">
    <property type="entry name" value="Jelly Rolls"/>
    <property type="match status" value="1"/>
</dbReference>
<dbReference type="GO" id="GO:0019509">
    <property type="term" value="P:L-methionine salvage from methylthioadenosine"/>
    <property type="evidence" value="ECO:0007669"/>
    <property type="project" value="UniProtKB-UniRule"/>
</dbReference>
<dbReference type="GO" id="GO:0005634">
    <property type="term" value="C:nucleus"/>
    <property type="evidence" value="ECO:0007669"/>
    <property type="project" value="UniProtKB-SubCell"/>
</dbReference>
<evidence type="ECO:0000256" key="9">
    <source>
        <dbReference type="ARBA" id="ARBA00023167"/>
    </source>
</evidence>
<dbReference type="AlphaFoldDB" id="A0A151ZF81"/>
<evidence type="ECO:0000256" key="3">
    <source>
        <dbReference type="ARBA" id="ARBA00022596"/>
    </source>
</evidence>
<dbReference type="OMA" id="WYMDESQ"/>
<keyword evidence="3 11" id="KW-0533">Nickel</keyword>
<feature type="binding site" evidence="11">
    <location>
        <position position="75"/>
    </location>
    <ligand>
        <name>Fe(2+)</name>
        <dbReference type="ChEBI" id="CHEBI:29033"/>
        <note>for iron-dependent acireductone dioxygenase activity</note>
    </ligand>
</feature>
<comment type="pathway">
    <text evidence="11">Amino-acid biosynthesis; L-methionine biosynthesis via salvage pathway; L-methionine from S-methyl-5-thio-alpha-D-ribose 1-phosphate: step 5/6.</text>
</comment>
<keyword evidence="7 11" id="KW-0560">Oxidoreductase</keyword>
<keyword evidence="5 11" id="KW-0479">Metal-binding</keyword>